<dbReference type="PIRSF" id="PIRSF029827">
    <property type="entry name" value="Fe_traffic_YggX"/>
    <property type="match status" value="1"/>
</dbReference>
<dbReference type="EMBL" id="CP011126">
    <property type="protein sequence ID" value="AKQ33636.1"/>
    <property type="molecule type" value="Genomic_DNA"/>
</dbReference>
<dbReference type="Pfam" id="PF04362">
    <property type="entry name" value="Iron_traffic"/>
    <property type="match status" value="1"/>
</dbReference>
<dbReference type="HAMAP" id="MF_00686">
    <property type="entry name" value="Fe_traffic_YggX"/>
    <property type="match status" value="1"/>
</dbReference>
<protein>
    <recommendedName>
        <fullName evidence="2">Probable Fe(2+)-trafficking protein</fullName>
    </recommendedName>
</protein>
<dbReference type="PANTHER" id="PTHR36965">
    <property type="entry name" value="FE(2+)-TRAFFICKING PROTEIN-RELATED"/>
    <property type="match status" value="1"/>
</dbReference>
<dbReference type="InterPro" id="IPR036766">
    <property type="entry name" value="Fe_traffick_prot_YggX_sf"/>
</dbReference>
<dbReference type="Proteomes" id="UP000063965">
    <property type="component" value="Chromosome"/>
</dbReference>
<evidence type="ECO:0000256" key="2">
    <source>
        <dbReference type="HAMAP-Rule" id="MF_00686"/>
    </source>
</evidence>
<dbReference type="SUPFAM" id="SSF111148">
    <property type="entry name" value="YggX-like"/>
    <property type="match status" value="1"/>
</dbReference>
<evidence type="ECO:0000313" key="4">
    <source>
        <dbReference type="Proteomes" id="UP000063965"/>
    </source>
</evidence>
<evidence type="ECO:0000313" key="3">
    <source>
        <dbReference type="EMBL" id="AKQ33636.1"/>
    </source>
</evidence>
<sequence>MTRRIFCQKLGKEADALNYQPYPGELGQRIYKQISEQAWEAWLSHQTMLINEYRLSLIDPKARYFLQQEMKKFLFGTESEKPPGYLAEET</sequence>
<gene>
    <name evidence="3" type="ORF">CleRT_08590</name>
</gene>
<keyword evidence="1 2" id="KW-0408">Iron</keyword>
<comment type="function">
    <text evidence="2">Could be a mediator in iron transactions between iron acquisition and iron-requiring processes, such as synthesis and/or repair of Fe-S clusters in biosynthetic enzymes.</text>
</comment>
<evidence type="ECO:0000256" key="1">
    <source>
        <dbReference type="ARBA" id="ARBA00023004"/>
    </source>
</evidence>
<accession>A0ABM5UUM0</accession>
<comment type="similarity">
    <text evidence="2">Belongs to the Fe(2+)-trafficking protein family.</text>
</comment>
<dbReference type="PANTHER" id="PTHR36965:SF1">
    <property type="entry name" value="FE(2+)-TRAFFICKING PROTEIN-RELATED"/>
    <property type="match status" value="1"/>
</dbReference>
<name>A0ABM5UUM0_9COXI</name>
<dbReference type="RefSeq" id="WP_048875240.1">
    <property type="nucleotide sequence ID" value="NZ_CP011126.1"/>
</dbReference>
<dbReference type="Gene3D" id="1.10.3880.10">
    <property type="entry name" value="Fe(II) trafficking protein YggX"/>
    <property type="match status" value="1"/>
</dbReference>
<dbReference type="InterPro" id="IPR007457">
    <property type="entry name" value="Fe_traffick_prot_YggX"/>
</dbReference>
<dbReference type="NCBIfam" id="NF003817">
    <property type="entry name" value="PRK05408.1"/>
    <property type="match status" value="1"/>
</dbReference>
<keyword evidence="4" id="KW-1185">Reference proteome</keyword>
<proteinExistence type="inferred from homology"/>
<reference evidence="3 4" key="1">
    <citation type="journal article" date="2015" name="Genome Biol. Evol.">
        <title>Distinctive Genome Reduction Rates Revealed by Genomic Analyses of Two Coxiella-Like Endosymbionts in Ticks.</title>
        <authorList>
            <person name="Gottlieb Y."/>
            <person name="Lalzar I."/>
            <person name="Klasson L."/>
        </authorList>
    </citation>
    <scope>NUCLEOTIDE SEQUENCE [LARGE SCALE GENOMIC DNA]</scope>
    <source>
        <strain evidence="3 4">CRt</strain>
    </source>
</reference>
<organism evidence="3 4">
    <name type="scientific">Candidatus Coxiella mudrowiae</name>
    <dbReference type="NCBI Taxonomy" id="2054173"/>
    <lineage>
        <taxon>Bacteria</taxon>
        <taxon>Pseudomonadati</taxon>
        <taxon>Pseudomonadota</taxon>
        <taxon>Gammaproteobacteria</taxon>
        <taxon>Legionellales</taxon>
        <taxon>Coxiellaceae</taxon>
        <taxon>Coxiella</taxon>
    </lineage>
</organism>